<feature type="transmembrane region" description="Helical" evidence="1">
    <location>
        <begin position="139"/>
        <end position="157"/>
    </location>
</feature>
<dbReference type="Gene3D" id="1.10.287.110">
    <property type="entry name" value="DnaJ domain"/>
    <property type="match status" value="1"/>
</dbReference>
<evidence type="ECO:0000313" key="4">
    <source>
        <dbReference type="EMBL" id="QIQ69326.1"/>
    </source>
</evidence>
<evidence type="ECO:0000313" key="5">
    <source>
        <dbReference type="EMBL" id="QIQ69330.1"/>
    </source>
</evidence>
<dbReference type="RefSeq" id="YP_010087752.1">
    <property type="nucleotide sequence ID" value="NC_055575.1"/>
</dbReference>
<dbReference type="Pfam" id="PF02380">
    <property type="entry name" value="Papo_T_antigen"/>
    <property type="match status" value="1"/>
</dbReference>
<organism evidence="5">
    <name type="scientific">Alphapolyomavirus callosciuri</name>
    <dbReference type="NCBI Taxonomy" id="2721748"/>
    <lineage>
        <taxon>Viruses</taxon>
        <taxon>Monodnaviria</taxon>
        <taxon>Shotokuvirae</taxon>
        <taxon>Cossaviricota</taxon>
        <taxon>Papovaviricetes</taxon>
        <taxon>Sepolyvirales</taxon>
        <taxon>Polyomaviridae</taxon>
        <taxon>Alphapolyomavirus</taxon>
    </lineage>
</organism>
<evidence type="ECO:0000313" key="6">
    <source>
        <dbReference type="Proteomes" id="UP000683295"/>
    </source>
</evidence>
<evidence type="ECO:0000256" key="1">
    <source>
        <dbReference type="SAM" id="Phobius"/>
    </source>
</evidence>
<dbReference type="SUPFAM" id="SSF46565">
    <property type="entry name" value="Chaperone J-domain"/>
    <property type="match status" value="1"/>
</dbReference>
<gene>
    <name evidence="5" type="primary">STAg</name>
</gene>
<dbReference type="EMBL" id="MK671087">
    <property type="protein sequence ID" value="QIQ69322.1"/>
    <property type="molecule type" value="Genomic_DNA"/>
</dbReference>
<keyword evidence="1" id="KW-1133">Transmembrane helix</keyword>
<keyword evidence="1" id="KW-0812">Transmembrane</keyword>
<keyword evidence="1" id="KW-0472">Membrane</keyword>
<evidence type="ECO:0000313" key="3">
    <source>
        <dbReference type="EMBL" id="QIQ69322.1"/>
    </source>
</evidence>
<dbReference type="KEGG" id="vg:65103057"/>
<dbReference type="EMBL" id="MK671088">
    <property type="protein sequence ID" value="QIQ69326.1"/>
    <property type="molecule type" value="Genomic_DNA"/>
</dbReference>
<feature type="domain" description="Small/middle T-antigen" evidence="2">
    <location>
        <begin position="104"/>
        <end position="179"/>
    </location>
</feature>
<dbReference type="Gene3D" id="1.20.120.1860">
    <property type="entry name" value="Small t-antigen, unique domain"/>
    <property type="match status" value="1"/>
</dbReference>
<dbReference type="InterPro" id="IPR036869">
    <property type="entry name" value="J_dom_sf"/>
</dbReference>
<dbReference type="InterPro" id="IPR036092">
    <property type="entry name" value="Papo_T_antigensf"/>
</dbReference>
<dbReference type="EMBL" id="MK671089">
    <property type="protein sequence ID" value="QIQ69330.1"/>
    <property type="molecule type" value="Genomic_DNA"/>
</dbReference>
<dbReference type="Proteomes" id="UP000683295">
    <property type="component" value="Segment"/>
</dbReference>
<accession>A0A6G9LWU8</accession>
<evidence type="ECO:0000259" key="2">
    <source>
        <dbReference type="Pfam" id="PF02380"/>
    </source>
</evidence>
<protein>
    <submittedName>
        <fullName evidence="5">Small T antigen</fullName>
    </submittedName>
</protein>
<keyword evidence="6" id="KW-1185">Reference proteome</keyword>
<sequence length="188" mass="21998">MDRILEREERKKLVELLGIDPVLYGNIPVMKSAYKRASKVLHPDKGGTGNDMMILNFLWQKFQEGVTEARCPEVRGAFWFHSELFQVPLIEFCGGIDKFMLLFLKTPQCLLKGRTSCNCITSLLLKQHADRKLLHKKRCLVWGECFCYYCFALWFGFEQSWTSFEFWKRVIAETPVQLLLIADQLLNH</sequence>
<name>A0A6G9LWU8_9POLY</name>
<reference evidence="5" key="1">
    <citation type="journal article" date="2020" name="Virol. J.">
        <title>Search for polyoma-, herpes-, and bornaviruses in squirrels of the family Sciuridae.</title>
        <authorList>
            <person name="Schulze V."/>
            <person name="Lurz P.W.W."/>
            <person name="Ferrari N."/>
            <person name="Romeo C."/>
            <person name="Steele M.A."/>
            <person name="Marino S."/>
            <person name="Mazzamuto M.V."/>
            <person name="Calvignac-Spencer S."/>
            <person name="Schlottau K."/>
            <person name="Beer M."/>
            <person name="Ulrich R.G."/>
            <person name="Ehlers B."/>
        </authorList>
    </citation>
    <scope>NUCLEOTIDE SEQUENCE</scope>
    <source>
        <strain evidence="3">10239_CE449D</strain>
        <strain evidence="4">10271_CE559D</strain>
        <strain evidence="5">10275_CE565D</strain>
    </source>
</reference>
<dbReference type="GeneID" id="65103057"/>
<dbReference type="InterPro" id="IPR003354">
    <property type="entry name" value="Papo_T_antigen"/>
</dbReference>
<proteinExistence type="predicted"/>
<dbReference type="SUPFAM" id="SSF161240">
    <property type="entry name" value="T-antigen specific domain-like"/>
    <property type="match status" value="1"/>
</dbReference>